<accession>A0ABW3XND2</accession>
<evidence type="ECO:0000256" key="1">
    <source>
        <dbReference type="ARBA" id="ARBA00000654"/>
    </source>
</evidence>
<keyword evidence="8" id="KW-0119">Carbohydrate metabolism</keyword>
<dbReference type="RefSeq" id="WP_168527870.1">
    <property type="nucleotide sequence ID" value="NZ_JBHTMM010000053.1"/>
</dbReference>
<dbReference type="EMBL" id="JBHTMM010000053">
    <property type="protein sequence ID" value="MFD1310436.1"/>
    <property type="molecule type" value="Genomic_DNA"/>
</dbReference>
<evidence type="ECO:0000256" key="7">
    <source>
        <dbReference type="ARBA" id="ARBA00023270"/>
    </source>
</evidence>
<dbReference type="InterPro" id="IPR013785">
    <property type="entry name" value="Aldolase_TIM"/>
</dbReference>
<dbReference type="CDD" id="cd00452">
    <property type="entry name" value="KDPG_aldolase"/>
    <property type="match status" value="1"/>
</dbReference>
<dbReference type="GO" id="GO:0008700">
    <property type="term" value="F:(R,S)-4-hydroxy-2-oxoglutarate aldolase activity"/>
    <property type="evidence" value="ECO:0007669"/>
    <property type="project" value="UniProtKB-EC"/>
</dbReference>
<evidence type="ECO:0000256" key="5">
    <source>
        <dbReference type="ARBA" id="ARBA00013063"/>
    </source>
</evidence>
<dbReference type="EC" id="4.1.2.14" evidence="5"/>
<dbReference type="Gene3D" id="3.20.20.70">
    <property type="entry name" value="Aldolase class I"/>
    <property type="match status" value="1"/>
</dbReference>
<evidence type="ECO:0000256" key="4">
    <source>
        <dbReference type="ARBA" id="ARBA00011233"/>
    </source>
</evidence>
<dbReference type="Pfam" id="PF01081">
    <property type="entry name" value="Aldolase"/>
    <property type="match status" value="1"/>
</dbReference>
<evidence type="ECO:0000256" key="8">
    <source>
        <dbReference type="ARBA" id="ARBA00023277"/>
    </source>
</evidence>
<dbReference type="NCBIfam" id="TIGR01182">
    <property type="entry name" value="eda"/>
    <property type="match status" value="1"/>
</dbReference>
<comment type="pathway">
    <text evidence="2">Carbohydrate acid metabolism; 2-dehydro-3-deoxy-D-gluconate degradation; D-glyceraldehyde 3-phosphate and pyruvate from 2-dehydro-3-deoxy-D-gluconate: step 2/2.</text>
</comment>
<dbReference type="SUPFAM" id="SSF51569">
    <property type="entry name" value="Aldolase"/>
    <property type="match status" value="1"/>
</dbReference>
<evidence type="ECO:0000313" key="9">
    <source>
        <dbReference type="EMBL" id="MFD1310436.1"/>
    </source>
</evidence>
<evidence type="ECO:0000256" key="6">
    <source>
        <dbReference type="ARBA" id="ARBA00023239"/>
    </source>
</evidence>
<dbReference type="PROSITE" id="PS00159">
    <property type="entry name" value="ALDOLASE_KDPG_KHG_1"/>
    <property type="match status" value="1"/>
</dbReference>
<keyword evidence="6 9" id="KW-0456">Lyase</keyword>
<name>A0ABW3XND2_9ACTN</name>
<dbReference type="PROSITE" id="PS00160">
    <property type="entry name" value="ALDOLASE_KDPG_KHG_2"/>
    <property type="match status" value="1"/>
</dbReference>
<sequence length="226" mass="22639">MTSSLPSPSPAPAPGPASGSVLDLAPVMPVVVVTDAADAVPLARALVAGGLPAIEVTLRTPAALDAIRAIAAEVPDAVVGAGTVITPAQVADTVAAGARFLVSPGWTDGLLDAMKASGVPFLPGVSTASEVVALLERGVREMKFFPAQAAGGTAYLRSLAGPLPQARFCPTGGIAPDCAAEYLALPNVGCVGGTWMLPGDAIAAKDWGRIESLARDAATQYAQYAR</sequence>
<keyword evidence="10" id="KW-1185">Reference proteome</keyword>
<dbReference type="GO" id="GO:0008675">
    <property type="term" value="F:2-dehydro-3-deoxy-phosphogluconate aldolase activity"/>
    <property type="evidence" value="ECO:0007669"/>
    <property type="project" value="UniProtKB-EC"/>
</dbReference>
<gene>
    <name evidence="9" type="primary">eda</name>
    <name evidence="9" type="ORF">ACFQ5X_31915</name>
</gene>
<evidence type="ECO:0000256" key="3">
    <source>
        <dbReference type="ARBA" id="ARBA00006906"/>
    </source>
</evidence>
<comment type="similarity">
    <text evidence="3">Belongs to the KHG/KDPG aldolase family.</text>
</comment>
<organism evidence="9 10">
    <name type="scientific">Streptomyces kaempferi</name>
    <dbReference type="NCBI Taxonomy" id="333725"/>
    <lineage>
        <taxon>Bacteria</taxon>
        <taxon>Bacillati</taxon>
        <taxon>Actinomycetota</taxon>
        <taxon>Actinomycetes</taxon>
        <taxon>Kitasatosporales</taxon>
        <taxon>Streptomycetaceae</taxon>
        <taxon>Streptomyces</taxon>
    </lineage>
</organism>
<evidence type="ECO:0000256" key="2">
    <source>
        <dbReference type="ARBA" id="ARBA00004736"/>
    </source>
</evidence>
<dbReference type="Proteomes" id="UP001597058">
    <property type="component" value="Unassembled WGS sequence"/>
</dbReference>
<dbReference type="InterPro" id="IPR031337">
    <property type="entry name" value="KDPG/KHG_AS_1"/>
</dbReference>
<comment type="caution">
    <text evidence="9">The sequence shown here is derived from an EMBL/GenBank/DDBJ whole genome shotgun (WGS) entry which is preliminary data.</text>
</comment>
<dbReference type="InterPro" id="IPR031338">
    <property type="entry name" value="KDPG/KHG_AS_2"/>
</dbReference>
<dbReference type="PANTHER" id="PTHR30246:SF1">
    <property type="entry name" value="2-DEHYDRO-3-DEOXY-6-PHOSPHOGALACTONATE ALDOLASE-RELATED"/>
    <property type="match status" value="1"/>
</dbReference>
<dbReference type="InterPro" id="IPR000887">
    <property type="entry name" value="Aldlse_KDPG_KHG"/>
</dbReference>
<proteinExistence type="inferred from homology"/>
<comment type="subunit">
    <text evidence="4">Homotrimer.</text>
</comment>
<keyword evidence="7" id="KW-0704">Schiff base</keyword>
<dbReference type="NCBIfam" id="NF004325">
    <property type="entry name" value="PRK05718.1"/>
    <property type="match status" value="1"/>
</dbReference>
<comment type="catalytic activity">
    <reaction evidence="1">
        <text>2-dehydro-3-deoxy-6-phospho-D-gluconate = D-glyceraldehyde 3-phosphate + pyruvate</text>
        <dbReference type="Rhea" id="RHEA:17089"/>
        <dbReference type="ChEBI" id="CHEBI:15361"/>
        <dbReference type="ChEBI" id="CHEBI:57569"/>
        <dbReference type="ChEBI" id="CHEBI:59776"/>
        <dbReference type="EC" id="4.1.2.14"/>
    </reaction>
</comment>
<dbReference type="PANTHER" id="PTHR30246">
    <property type="entry name" value="2-KETO-3-DEOXY-6-PHOSPHOGLUCONATE ALDOLASE"/>
    <property type="match status" value="1"/>
</dbReference>
<reference evidence="10" key="1">
    <citation type="journal article" date="2019" name="Int. J. Syst. Evol. Microbiol.">
        <title>The Global Catalogue of Microorganisms (GCM) 10K type strain sequencing project: providing services to taxonomists for standard genome sequencing and annotation.</title>
        <authorList>
            <consortium name="The Broad Institute Genomics Platform"/>
            <consortium name="The Broad Institute Genome Sequencing Center for Infectious Disease"/>
            <person name="Wu L."/>
            <person name="Ma J."/>
        </authorList>
    </citation>
    <scope>NUCLEOTIDE SEQUENCE [LARGE SCALE GENOMIC DNA]</scope>
    <source>
        <strain evidence="10">CGMCC 4.7020</strain>
    </source>
</reference>
<protein>
    <recommendedName>
        <fullName evidence="5">2-dehydro-3-deoxy-phosphogluconate aldolase</fullName>
        <ecNumber evidence="5">4.1.2.14</ecNumber>
    </recommendedName>
</protein>
<evidence type="ECO:0000313" key="10">
    <source>
        <dbReference type="Proteomes" id="UP001597058"/>
    </source>
</evidence>